<protein>
    <recommendedName>
        <fullName evidence="10 11">UDP-N-acetylmuramoyl-tripeptide--D-alanyl-D-alanine ligase</fullName>
        <ecNumber evidence="10 11">6.3.2.10</ecNumber>
    </recommendedName>
    <alternativeName>
        <fullName evidence="10">D-alanyl-D-alanine-adding enzyme</fullName>
    </alternativeName>
</protein>
<keyword evidence="9 10" id="KW-0961">Cell wall biogenesis/degradation</keyword>
<dbReference type="GO" id="GO:0047480">
    <property type="term" value="F:UDP-N-acetylmuramoyl-tripeptide-D-alanyl-D-alanine ligase activity"/>
    <property type="evidence" value="ECO:0007669"/>
    <property type="project" value="UniProtKB-UniRule"/>
</dbReference>
<evidence type="ECO:0000256" key="7">
    <source>
        <dbReference type="ARBA" id="ARBA00022984"/>
    </source>
</evidence>
<keyword evidence="7 10" id="KW-0573">Peptidoglycan synthesis</keyword>
<evidence type="ECO:0000256" key="9">
    <source>
        <dbReference type="ARBA" id="ARBA00023316"/>
    </source>
</evidence>
<dbReference type="GO" id="GO:0008360">
    <property type="term" value="P:regulation of cell shape"/>
    <property type="evidence" value="ECO:0007669"/>
    <property type="project" value="UniProtKB-KW"/>
</dbReference>
<evidence type="ECO:0000256" key="1">
    <source>
        <dbReference type="ARBA" id="ARBA00022490"/>
    </source>
</evidence>
<dbReference type="UniPathway" id="UPA00219"/>
<dbReference type="InterPro" id="IPR035911">
    <property type="entry name" value="MurE/MurF_N"/>
</dbReference>
<comment type="similarity">
    <text evidence="10">Belongs to the MurCDEF family. MurF subfamily.</text>
</comment>
<evidence type="ECO:0000256" key="10">
    <source>
        <dbReference type="HAMAP-Rule" id="MF_02019"/>
    </source>
</evidence>
<dbReference type="AlphaFoldDB" id="A0A6S7AZU3"/>
<name>A0A6S7AZU3_9BURK</name>
<keyword evidence="4 10" id="KW-0547">Nucleotide-binding</keyword>
<keyword evidence="2 10" id="KW-0436">Ligase</keyword>
<evidence type="ECO:0000256" key="8">
    <source>
        <dbReference type="ARBA" id="ARBA00023306"/>
    </source>
</evidence>
<proteinExistence type="inferred from homology"/>
<comment type="function">
    <text evidence="10 11">Involved in cell wall formation. Catalyzes the final step in the synthesis of UDP-N-acetylmuramoyl-pentapeptide, the precursor of murein.</text>
</comment>
<dbReference type="GO" id="GO:0051301">
    <property type="term" value="P:cell division"/>
    <property type="evidence" value="ECO:0007669"/>
    <property type="project" value="UniProtKB-KW"/>
</dbReference>
<dbReference type="NCBIfam" id="TIGR01143">
    <property type="entry name" value="murF"/>
    <property type="match status" value="1"/>
</dbReference>
<reference evidence="15 16" key="1">
    <citation type="submission" date="2020-04" db="EMBL/GenBank/DDBJ databases">
        <authorList>
            <person name="De Canck E."/>
        </authorList>
    </citation>
    <scope>NUCLEOTIDE SEQUENCE [LARGE SCALE GENOMIC DNA]</scope>
    <source>
        <strain evidence="15 16">LMG 28138</strain>
    </source>
</reference>
<dbReference type="PANTHER" id="PTHR43024">
    <property type="entry name" value="UDP-N-ACETYLMURAMOYL-TRIPEPTIDE--D-ALANYL-D-ALANINE LIGASE"/>
    <property type="match status" value="1"/>
</dbReference>
<dbReference type="InterPro" id="IPR036565">
    <property type="entry name" value="Mur-like_cat_sf"/>
</dbReference>
<evidence type="ECO:0000256" key="4">
    <source>
        <dbReference type="ARBA" id="ARBA00022741"/>
    </source>
</evidence>
<dbReference type="Gene3D" id="3.40.1390.10">
    <property type="entry name" value="MurE/MurF, N-terminal domain"/>
    <property type="match status" value="1"/>
</dbReference>
<keyword evidence="16" id="KW-1185">Reference proteome</keyword>
<evidence type="ECO:0000256" key="3">
    <source>
        <dbReference type="ARBA" id="ARBA00022618"/>
    </source>
</evidence>
<keyword evidence="3 10" id="KW-0132">Cell division</keyword>
<dbReference type="HAMAP" id="MF_02019">
    <property type="entry name" value="MurF"/>
    <property type="match status" value="1"/>
</dbReference>
<feature type="binding site" evidence="10">
    <location>
        <begin position="110"/>
        <end position="116"/>
    </location>
    <ligand>
        <name>ATP</name>
        <dbReference type="ChEBI" id="CHEBI:30616"/>
    </ligand>
</feature>
<dbReference type="GO" id="GO:0071555">
    <property type="term" value="P:cell wall organization"/>
    <property type="evidence" value="ECO:0007669"/>
    <property type="project" value="UniProtKB-KW"/>
</dbReference>
<dbReference type="GO" id="GO:0009252">
    <property type="term" value="P:peptidoglycan biosynthetic process"/>
    <property type="evidence" value="ECO:0007669"/>
    <property type="project" value="UniProtKB-UniRule"/>
</dbReference>
<dbReference type="SUPFAM" id="SSF53244">
    <property type="entry name" value="MurD-like peptide ligases, peptide-binding domain"/>
    <property type="match status" value="1"/>
</dbReference>
<evidence type="ECO:0000256" key="5">
    <source>
        <dbReference type="ARBA" id="ARBA00022840"/>
    </source>
</evidence>
<comment type="subcellular location">
    <subcellularLocation>
        <location evidence="10 11">Cytoplasm</location>
    </subcellularLocation>
</comment>
<sequence length="492" mass="51887">MSMLSLREAATLIPGATILGDETTVFDRISTDSRTAGPGDLFVALKGERFDAHEFLGEITERRVSAALVSRSPADWRLPALRVPDTRAALAELARGWRAKFTLPLVAVTGSNGKTTVKGMIASIFAAAVGETARLATAGNLNNDIGVPLTLLRLNAAHRLAVVELGMNHPGETELLARIAQPTIALINNAQREHQEFMSTVEAVALEHASVIHALPDHAHAVFPADDTYAAIWRVAATDRQIVDFVLNPAPQHAAAVIRGEHRADGALHVDTPDGAFDAVLHVIGDHNLRNALAATAAAWSAGVPLAAIKAGLEQFEPVAGRLQRKSARLAPFAGVQLIDDTYNANPDSMRAAIAVLAAEAHPRVLVIGDMGEVGDYSTAFHREIGEFAREQGIDAMYALGAESQASVEAFGEQGMHFDTVEALLAELTEKAAGTPARNTAGSTAGDTKAAGSTAGPFARGTILVKGSRFMRMERVVRALTLEAAPGQPGAH</sequence>
<dbReference type="InterPro" id="IPR036615">
    <property type="entry name" value="Mur_ligase_C_dom_sf"/>
</dbReference>
<dbReference type="SUPFAM" id="SSF63418">
    <property type="entry name" value="MurE/MurF N-terminal domain"/>
    <property type="match status" value="1"/>
</dbReference>
<evidence type="ECO:0000313" key="16">
    <source>
        <dbReference type="Proteomes" id="UP000494115"/>
    </source>
</evidence>
<dbReference type="GO" id="GO:0005737">
    <property type="term" value="C:cytoplasm"/>
    <property type="evidence" value="ECO:0007669"/>
    <property type="project" value="UniProtKB-SubCell"/>
</dbReference>
<dbReference type="Gene3D" id="3.90.190.20">
    <property type="entry name" value="Mur ligase, C-terminal domain"/>
    <property type="match status" value="1"/>
</dbReference>
<evidence type="ECO:0000256" key="11">
    <source>
        <dbReference type="RuleBase" id="RU004136"/>
    </source>
</evidence>
<dbReference type="InterPro" id="IPR013221">
    <property type="entry name" value="Mur_ligase_cen"/>
</dbReference>
<evidence type="ECO:0000313" key="15">
    <source>
        <dbReference type="EMBL" id="CAB3777667.1"/>
    </source>
</evidence>
<dbReference type="Pfam" id="PF08245">
    <property type="entry name" value="Mur_ligase_M"/>
    <property type="match status" value="1"/>
</dbReference>
<dbReference type="EMBL" id="CADIKM010000001">
    <property type="protein sequence ID" value="CAB3777667.1"/>
    <property type="molecule type" value="Genomic_DNA"/>
</dbReference>
<dbReference type="SUPFAM" id="SSF53623">
    <property type="entry name" value="MurD-like peptide ligases, catalytic domain"/>
    <property type="match status" value="1"/>
</dbReference>
<dbReference type="EC" id="6.3.2.10" evidence="10 11"/>
<dbReference type="Gene3D" id="3.40.1190.10">
    <property type="entry name" value="Mur-like, catalytic domain"/>
    <property type="match status" value="1"/>
</dbReference>
<evidence type="ECO:0000259" key="14">
    <source>
        <dbReference type="Pfam" id="PF08245"/>
    </source>
</evidence>
<evidence type="ECO:0000259" key="13">
    <source>
        <dbReference type="Pfam" id="PF02875"/>
    </source>
</evidence>
<feature type="domain" description="Mur ligase central" evidence="14">
    <location>
        <begin position="108"/>
        <end position="299"/>
    </location>
</feature>
<comment type="catalytic activity">
    <reaction evidence="10 11">
        <text>D-alanyl-D-alanine + UDP-N-acetyl-alpha-D-muramoyl-L-alanyl-gamma-D-glutamyl-meso-2,6-diaminopimelate + ATP = UDP-N-acetyl-alpha-D-muramoyl-L-alanyl-gamma-D-glutamyl-meso-2,6-diaminopimeloyl-D-alanyl-D-alanine + ADP + phosphate + H(+)</text>
        <dbReference type="Rhea" id="RHEA:28374"/>
        <dbReference type="ChEBI" id="CHEBI:15378"/>
        <dbReference type="ChEBI" id="CHEBI:30616"/>
        <dbReference type="ChEBI" id="CHEBI:43474"/>
        <dbReference type="ChEBI" id="CHEBI:57822"/>
        <dbReference type="ChEBI" id="CHEBI:61386"/>
        <dbReference type="ChEBI" id="CHEBI:83905"/>
        <dbReference type="ChEBI" id="CHEBI:456216"/>
        <dbReference type="EC" id="6.3.2.10"/>
    </reaction>
</comment>
<gene>
    <name evidence="10 15" type="primary">murF</name>
    <name evidence="15" type="ORF">LMG28138_00430</name>
</gene>
<evidence type="ECO:0000256" key="12">
    <source>
        <dbReference type="SAM" id="MobiDB-lite"/>
    </source>
</evidence>
<dbReference type="PANTHER" id="PTHR43024:SF1">
    <property type="entry name" value="UDP-N-ACETYLMURAMOYL-TRIPEPTIDE--D-ALANYL-D-ALANINE LIGASE"/>
    <property type="match status" value="1"/>
</dbReference>
<keyword evidence="1 10" id="KW-0963">Cytoplasm</keyword>
<feature type="region of interest" description="Disordered" evidence="12">
    <location>
        <begin position="434"/>
        <end position="453"/>
    </location>
</feature>
<keyword evidence="6 10" id="KW-0133">Cell shape</keyword>
<keyword evidence="5 10" id="KW-0067">ATP-binding</keyword>
<organism evidence="15 16">
    <name type="scientific">Pararobbsia alpina</name>
    <dbReference type="NCBI Taxonomy" id="621374"/>
    <lineage>
        <taxon>Bacteria</taxon>
        <taxon>Pseudomonadati</taxon>
        <taxon>Pseudomonadota</taxon>
        <taxon>Betaproteobacteria</taxon>
        <taxon>Burkholderiales</taxon>
        <taxon>Burkholderiaceae</taxon>
        <taxon>Pararobbsia</taxon>
    </lineage>
</organism>
<dbReference type="Proteomes" id="UP000494115">
    <property type="component" value="Unassembled WGS sequence"/>
</dbReference>
<feature type="compositionally biased region" description="Polar residues" evidence="12">
    <location>
        <begin position="437"/>
        <end position="446"/>
    </location>
</feature>
<evidence type="ECO:0000256" key="2">
    <source>
        <dbReference type="ARBA" id="ARBA00022598"/>
    </source>
</evidence>
<dbReference type="GO" id="GO:0005524">
    <property type="term" value="F:ATP binding"/>
    <property type="evidence" value="ECO:0007669"/>
    <property type="project" value="UniProtKB-UniRule"/>
</dbReference>
<feature type="domain" description="Mur ligase C-terminal" evidence="13">
    <location>
        <begin position="321"/>
        <end position="432"/>
    </location>
</feature>
<dbReference type="InterPro" id="IPR004101">
    <property type="entry name" value="Mur_ligase_C"/>
</dbReference>
<dbReference type="InterPro" id="IPR005863">
    <property type="entry name" value="UDP-N-AcMur_synth"/>
</dbReference>
<comment type="pathway">
    <text evidence="10 11">Cell wall biogenesis; peptidoglycan biosynthesis.</text>
</comment>
<accession>A0A6S7AZU3</accession>
<dbReference type="InterPro" id="IPR051046">
    <property type="entry name" value="MurCDEF_CellWall_CoF430Synth"/>
</dbReference>
<dbReference type="Pfam" id="PF02875">
    <property type="entry name" value="Mur_ligase_C"/>
    <property type="match status" value="1"/>
</dbReference>
<evidence type="ECO:0000256" key="6">
    <source>
        <dbReference type="ARBA" id="ARBA00022960"/>
    </source>
</evidence>
<dbReference type="RefSeq" id="WP_175102955.1">
    <property type="nucleotide sequence ID" value="NZ_CADIKM010000001.1"/>
</dbReference>
<keyword evidence="8 10" id="KW-0131">Cell cycle</keyword>